<dbReference type="EMBL" id="CP036265">
    <property type="protein sequence ID" value="QDT15677.1"/>
    <property type="molecule type" value="Genomic_DNA"/>
</dbReference>
<dbReference type="Proteomes" id="UP000318741">
    <property type="component" value="Chromosome"/>
</dbReference>
<sequence>MPRGNKRTIRLTPDQKAYLVHLYWHKRRSTDQLSRNVEALAAITRDFNAGCEFEGDQQVSSDELLHYMIVQRKTGRWVRLGDRVLHRGPRPVLTAEDIITLINVAHEMAVREDVSCCRFMFEPDLREELREHFARQSRKLVPGTELVDALISLRKDGLLPRLHGPTGPGIAADGEDTAFGDMDQVA</sequence>
<gene>
    <name evidence="1" type="ORF">CA12_17670</name>
</gene>
<accession>A0A517P8I6</accession>
<dbReference type="AlphaFoldDB" id="A0A517P8I6"/>
<reference evidence="1 2" key="1">
    <citation type="submission" date="2019-02" db="EMBL/GenBank/DDBJ databases">
        <title>Deep-cultivation of Planctomycetes and their phenomic and genomic characterization uncovers novel biology.</title>
        <authorList>
            <person name="Wiegand S."/>
            <person name="Jogler M."/>
            <person name="Boedeker C."/>
            <person name="Pinto D."/>
            <person name="Vollmers J."/>
            <person name="Rivas-Marin E."/>
            <person name="Kohn T."/>
            <person name="Peeters S.H."/>
            <person name="Heuer A."/>
            <person name="Rast P."/>
            <person name="Oberbeckmann S."/>
            <person name="Bunk B."/>
            <person name="Jeske O."/>
            <person name="Meyerdierks A."/>
            <person name="Storesund J.E."/>
            <person name="Kallscheuer N."/>
            <person name="Luecker S."/>
            <person name="Lage O.M."/>
            <person name="Pohl T."/>
            <person name="Merkel B.J."/>
            <person name="Hornburger P."/>
            <person name="Mueller R.-W."/>
            <person name="Bruemmer F."/>
            <person name="Labrenz M."/>
            <person name="Spormann A.M."/>
            <person name="Op den Camp H."/>
            <person name="Overmann J."/>
            <person name="Amann R."/>
            <person name="Jetten M.S.M."/>
            <person name="Mascher T."/>
            <person name="Medema M.H."/>
            <person name="Devos D.P."/>
            <person name="Kaster A.-K."/>
            <person name="Ovreas L."/>
            <person name="Rohde M."/>
            <person name="Galperin M.Y."/>
            <person name="Jogler C."/>
        </authorList>
    </citation>
    <scope>NUCLEOTIDE SEQUENCE [LARGE SCALE GENOMIC DNA]</scope>
    <source>
        <strain evidence="1 2">CA12</strain>
    </source>
</reference>
<keyword evidence="2" id="KW-1185">Reference proteome</keyword>
<evidence type="ECO:0000313" key="1">
    <source>
        <dbReference type="EMBL" id="QDT15677.1"/>
    </source>
</evidence>
<evidence type="ECO:0000313" key="2">
    <source>
        <dbReference type="Proteomes" id="UP000318741"/>
    </source>
</evidence>
<name>A0A517P8I6_9PLAN</name>
<dbReference type="KEGG" id="acaf:CA12_17670"/>
<proteinExistence type="predicted"/>
<protein>
    <submittedName>
        <fullName evidence="1">Uncharacterized protein</fullName>
    </submittedName>
</protein>
<organism evidence="1 2">
    <name type="scientific">Alienimonas californiensis</name>
    <dbReference type="NCBI Taxonomy" id="2527989"/>
    <lineage>
        <taxon>Bacteria</taxon>
        <taxon>Pseudomonadati</taxon>
        <taxon>Planctomycetota</taxon>
        <taxon>Planctomycetia</taxon>
        <taxon>Planctomycetales</taxon>
        <taxon>Planctomycetaceae</taxon>
        <taxon>Alienimonas</taxon>
    </lineage>
</organism>